<evidence type="ECO:0000256" key="2">
    <source>
        <dbReference type="ARBA" id="ARBA00005372"/>
    </source>
</evidence>
<dbReference type="RefSeq" id="XP_001874998.1">
    <property type="nucleotide sequence ID" value="XM_001874963.1"/>
</dbReference>
<evidence type="ECO:0000259" key="5">
    <source>
        <dbReference type="Pfam" id="PF05368"/>
    </source>
</evidence>
<gene>
    <name evidence="6" type="ORF">LACBIDRAFT_304996</name>
</gene>
<keyword evidence="7" id="KW-1185">Reference proteome</keyword>
<dbReference type="InterPro" id="IPR036291">
    <property type="entry name" value="NAD(P)-bd_dom_sf"/>
</dbReference>
<dbReference type="PANTHER" id="PTHR43162:SF1">
    <property type="entry name" value="PRESTALK A DIFFERENTIATION PROTEIN A"/>
    <property type="match status" value="1"/>
</dbReference>
<dbReference type="InterPro" id="IPR019901">
    <property type="entry name" value="Ergot_alkaloid_biosynthesis"/>
</dbReference>
<dbReference type="Gene3D" id="3.40.50.720">
    <property type="entry name" value="NAD(P)-binding Rossmann-like Domain"/>
    <property type="match status" value="1"/>
</dbReference>
<dbReference type="SUPFAM" id="SSF51735">
    <property type="entry name" value="NAD(P)-binding Rossmann-fold domains"/>
    <property type="match status" value="1"/>
</dbReference>
<proteinExistence type="inferred from homology"/>
<dbReference type="NCBIfam" id="TIGR03649">
    <property type="entry name" value="ergot_EASG"/>
    <property type="match status" value="1"/>
</dbReference>
<reference evidence="6 7" key="1">
    <citation type="journal article" date="2008" name="Nature">
        <title>The genome of Laccaria bicolor provides insights into mycorrhizal symbiosis.</title>
        <authorList>
            <person name="Martin F."/>
            <person name="Aerts A."/>
            <person name="Ahren D."/>
            <person name="Brun A."/>
            <person name="Danchin E.G.J."/>
            <person name="Duchaussoy F."/>
            <person name="Gibon J."/>
            <person name="Kohler A."/>
            <person name="Lindquist E."/>
            <person name="Pereda V."/>
            <person name="Salamov A."/>
            <person name="Shapiro H.J."/>
            <person name="Wuyts J."/>
            <person name="Blaudez D."/>
            <person name="Buee M."/>
            <person name="Brokstein P."/>
            <person name="Canbaeck B."/>
            <person name="Cohen D."/>
            <person name="Courty P.E."/>
            <person name="Coutinho P.M."/>
            <person name="Delaruelle C."/>
            <person name="Detter J.C."/>
            <person name="Deveau A."/>
            <person name="DiFazio S."/>
            <person name="Duplessis S."/>
            <person name="Fraissinet-Tachet L."/>
            <person name="Lucic E."/>
            <person name="Frey-Klett P."/>
            <person name="Fourrey C."/>
            <person name="Feussner I."/>
            <person name="Gay G."/>
            <person name="Grimwood J."/>
            <person name="Hoegger P.J."/>
            <person name="Jain P."/>
            <person name="Kilaru S."/>
            <person name="Labbe J."/>
            <person name="Lin Y.C."/>
            <person name="Legue V."/>
            <person name="Le Tacon F."/>
            <person name="Marmeisse R."/>
            <person name="Melayah D."/>
            <person name="Montanini B."/>
            <person name="Muratet M."/>
            <person name="Nehls U."/>
            <person name="Niculita-Hirzel H."/>
            <person name="Oudot-Le Secq M.P."/>
            <person name="Peter M."/>
            <person name="Quesneville H."/>
            <person name="Rajashekar B."/>
            <person name="Reich M."/>
            <person name="Rouhier N."/>
            <person name="Schmutz J."/>
            <person name="Yin T."/>
            <person name="Chalot M."/>
            <person name="Henrissat B."/>
            <person name="Kuees U."/>
            <person name="Lucas S."/>
            <person name="Van de Peer Y."/>
            <person name="Podila G.K."/>
            <person name="Polle A."/>
            <person name="Pukkila P.J."/>
            <person name="Richardson P.M."/>
            <person name="Rouze P."/>
            <person name="Sanders I.R."/>
            <person name="Stajich J.E."/>
            <person name="Tunlid A."/>
            <person name="Tuskan G."/>
            <person name="Grigoriev I.V."/>
        </authorList>
    </citation>
    <scope>NUCLEOTIDE SEQUENCE [LARGE SCALE GENOMIC DNA]</scope>
    <source>
        <strain evidence="7">S238N-H82 / ATCC MYA-4686</strain>
    </source>
</reference>
<dbReference type="GO" id="GO:0016491">
    <property type="term" value="F:oxidoreductase activity"/>
    <property type="evidence" value="ECO:0007669"/>
    <property type="project" value="UniProtKB-KW"/>
</dbReference>
<evidence type="ECO:0000256" key="4">
    <source>
        <dbReference type="ARBA" id="ARBA00023002"/>
    </source>
</evidence>
<name>B0CT43_LACBS</name>
<accession>B0CT43</accession>
<dbReference type="InterPro" id="IPR008030">
    <property type="entry name" value="NmrA-like"/>
</dbReference>
<dbReference type="STRING" id="486041.B0CT43"/>
<evidence type="ECO:0000256" key="1">
    <source>
        <dbReference type="ARBA" id="ARBA00005107"/>
    </source>
</evidence>
<evidence type="ECO:0000256" key="3">
    <source>
        <dbReference type="ARBA" id="ARBA00022589"/>
    </source>
</evidence>
<organism evidence="7">
    <name type="scientific">Laccaria bicolor (strain S238N-H82 / ATCC MYA-4686)</name>
    <name type="common">Bicoloured deceiver</name>
    <name type="synonym">Laccaria laccata var. bicolor</name>
    <dbReference type="NCBI Taxonomy" id="486041"/>
    <lineage>
        <taxon>Eukaryota</taxon>
        <taxon>Fungi</taxon>
        <taxon>Dikarya</taxon>
        <taxon>Basidiomycota</taxon>
        <taxon>Agaricomycotina</taxon>
        <taxon>Agaricomycetes</taxon>
        <taxon>Agaricomycetidae</taxon>
        <taxon>Agaricales</taxon>
        <taxon>Agaricineae</taxon>
        <taxon>Hydnangiaceae</taxon>
        <taxon>Laccaria</taxon>
    </lineage>
</organism>
<protein>
    <submittedName>
        <fullName evidence="6">Predicted protein</fullName>
    </submittedName>
</protein>
<comment type="pathway">
    <text evidence="1">Alkaloid biosynthesis; ergot alkaloid biosynthesis.</text>
</comment>
<keyword evidence="4" id="KW-0560">Oxidoreductase</keyword>
<dbReference type="Pfam" id="PF05368">
    <property type="entry name" value="NmrA"/>
    <property type="match status" value="1"/>
</dbReference>
<dbReference type="KEGG" id="lbc:LACBIDRAFT_304996"/>
<dbReference type="UniPathway" id="UPA00327"/>
<keyword evidence="3" id="KW-0017">Alkaloid metabolism</keyword>
<dbReference type="GO" id="GO:0035835">
    <property type="term" value="P:indole alkaloid biosynthetic process"/>
    <property type="evidence" value="ECO:0007669"/>
    <property type="project" value="UniProtKB-UniPathway"/>
</dbReference>
<feature type="domain" description="NmrA-like" evidence="5">
    <location>
        <begin position="2"/>
        <end position="222"/>
    </location>
</feature>
<dbReference type="InParanoid" id="B0CT43"/>
<evidence type="ECO:0000313" key="6">
    <source>
        <dbReference type="EMBL" id="EDR14439.1"/>
    </source>
</evidence>
<sequence>MTILITGGTGKTGLKLAHLLNKAGHPILLTSRKGEVSHPFKGVKFDWLDPSTFDNPFDVDPAIDRVYIVGPVGILDMLPHVKPFIDLAVTKGVKRFVVLGASPIPKGGPVAGKIHEYLEEICVDYAVLRPTWFMENFSISPVATNSIRLHNEIGSVAKDGRLAFVSVDDIAKAASDALLDEKSWNSDRYILGPELLSYGEVAALLSKVLGRKITHKRLTQDESLSIWTSVGGLSIGLAKGLIKMEAEIADGAEVAVFENDNKILGKTHLREFFESNRELWVI</sequence>
<dbReference type="GeneID" id="6070275"/>
<dbReference type="HOGENOM" id="CLU_007383_10_6_1"/>
<dbReference type="EMBL" id="DS547092">
    <property type="protein sequence ID" value="EDR14439.1"/>
    <property type="molecule type" value="Genomic_DNA"/>
</dbReference>
<dbReference type="PANTHER" id="PTHR43162">
    <property type="match status" value="1"/>
</dbReference>
<comment type="similarity">
    <text evidence="2">Belongs to the fgaFS/easG family.</text>
</comment>
<dbReference type="InterPro" id="IPR051604">
    <property type="entry name" value="Ergot_Alk_Oxidoreductase"/>
</dbReference>
<dbReference type="Proteomes" id="UP000001194">
    <property type="component" value="Unassembled WGS sequence"/>
</dbReference>
<dbReference type="OrthoDB" id="419598at2759"/>
<dbReference type="Gene3D" id="3.90.25.10">
    <property type="entry name" value="UDP-galactose 4-epimerase, domain 1"/>
    <property type="match status" value="1"/>
</dbReference>
<dbReference type="AlphaFoldDB" id="B0CT43"/>
<evidence type="ECO:0000313" key="7">
    <source>
        <dbReference type="Proteomes" id="UP000001194"/>
    </source>
</evidence>